<gene>
    <name evidence="1" type="primary">orf 1</name>
</gene>
<protein>
    <submittedName>
        <fullName evidence="1">Orf 1 protein</fullName>
    </submittedName>
</protein>
<accession>V9H1I3</accession>
<sequence>MVRCLSWASGTPFPRSFMRC</sequence>
<organism evidence="1">
    <name type="scientific">Homo sapiens</name>
    <name type="common">Human</name>
    <dbReference type="NCBI Taxonomy" id="9606"/>
    <lineage>
        <taxon>Eukaryota</taxon>
        <taxon>Metazoa</taxon>
        <taxon>Chordata</taxon>
        <taxon>Craniata</taxon>
        <taxon>Vertebrata</taxon>
        <taxon>Euteleostomi</taxon>
        <taxon>Mammalia</taxon>
        <taxon>Eutheria</taxon>
        <taxon>Euarchontoglires</taxon>
        <taxon>Primates</taxon>
        <taxon>Haplorrhini</taxon>
        <taxon>Catarrhini</taxon>
        <taxon>Hominidae</taxon>
        <taxon>Homo</taxon>
    </lineage>
</organism>
<reference evidence="1" key="1">
    <citation type="journal article" date="1995" name="Nucleic Acids Res.">
        <title>A novel human c-sis mRNA species is transcribed from a promoter in c-sis intron 1 and contains the code for an alternative PDGF B-like protein.</title>
        <authorList>
            <person name="Dirks R.P.H."/>
            <person name="Onnekink C."/>
            <person name="Jansen H.J."/>
            <person name="de Jong A."/>
            <person name="Bloemers H.P.J."/>
        </authorList>
    </citation>
    <scope>NUCLEOTIDE SEQUENCE</scope>
    <source>
        <tissue evidence="1">Choriocarcinoma</tissue>
    </source>
</reference>
<dbReference type="ChiTaRS" id="ST3GAL1">
    <property type="organism name" value="human"/>
</dbReference>
<proteinExistence type="evidence at transcript level"/>
<dbReference type="EMBL" id="X83705">
    <property type="protein sequence ID" value="CAA58678.1"/>
    <property type="molecule type" value="mRNA"/>
</dbReference>
<evidence type="ECO:0000313" key="1">
    <source>
        <dbReference type="EMBL" id="CAA58678.1"/>
    </source>
</evidence>
<dbReference type="AlphaFoldDB" id="V9H1I3"/>
<name>V9H1I3_HUMAN</name>